<organism evidence="4 5">
    <name type="scientific">Rhodococcus chondri</name>
    <dbReference type="NCBI Taxonomy" id="3065941"/>
    <lineage>
        <taxon>Bacteria</taxon>
        <taxon>Bacillati</taxon>
        <taxon>Actinomycetota</taxon>
        <taxon>Actinomycetes</taxon>
        <taxon>Mycobacteriales</taxon>
        <taxon>Nocardiaceae</taxon>
        <taxon>Rhodococcus</taxon>
    </lineage>
</organism>
<name>A0ABU7JP57_9NOCA</name>
<dbReference type="GO" id="GO:0016874">
    <property type="term" value="F:ligase activity"/>
    <property type="evidence" value="ECO:0007669"/>
    <property type="project" value="UniProtKB-KW"/>
</dbReference>
<feature type="domain" description="AMP-binding enzyme C-terminal" evidence="3">
    <location>
        <begin position="426"/>
        <end position="502"/>
    </location>
</feature>
<proteinExistence type="predicted"/>
<reference evidence="4 5" key="1">
    <citation type="submission" date="2023-08" db="EMBL/GenBank/DDBJ databases">
        <authorList>
            <person name="Girao M."/>
            <person name="Carvalho M.F."/>
        </authorList>
    </citation>
    <scope>NUCLEOTIDE SEQUENCE [LARGE SCALE GENOMIC DNA]</scope>
    <source>
        <strain evidence="4 5">CC-R104</strain>
    </source>
</reference>
<dbReference type="EMBL" id="JAUZMZ010000012">
    <property type="protein sequence ID" value="MEE2031259.1"/>
    <property type="molecule type" value="Genomic_DNA"/>
</dbReference>
<keyword evidence="1" id="KW-0812">Transmembrane</keyword>
<dbReference type="Proteomes" id="UP001331936">
    <property type="component" value="Unassembled WGS sequence"/>
</dbReference>
<evidence type="ECO:0000313" key="5">
    <source>
        <dbReference type="Proteomes" id="UP001331936"/>
    </source>
</evidence>
<dbReference type="PROSITE" id="PS00455">
    <property type="entry name" value="AMP_BINDING"/>
    <property type="match status" value="1"/>
</dbReference>
<dbReference type="PANTHER" id="PTHR43767:SF1">
    <property type="entry name" value="NONRIBOSOMAL PEPTIDE SYNTHASE PES1 (EUROFUNG)-RELATED"/>
    <property type="match status" value="1"/>
</dbReference>
<feature type="transmembrane region" description="Helical" evidence="1">
    <location>
        <begin position="220"/>
        <end position="243"/>
    </location>
</feature>
<dbReference type="InterPro" id="IPR045851">
    <property type="entry name" value="AMP-bd_C_sf"/>
</dbReference>
<keyword evidence="5" id="KW-1185">Reference proteome</keyword>
<dbReference type="InterPro" id="IPR050237">
    <property type="entry name" value="ATP-dep_AMP-bd_enzyme"/>
</dbReference>
<feature type="domain" description="AMP-dependent synthetase/ligase" evidence="2">
    <location>
        <begin position="10"/>
        <end position="376"/>
    </location>
</feature>
<evidence type="ECO:0000259" key="3">
    <source>
        <dbReference type="Pfam" id="PF13193"/>
    </source>
</evidence>
<feature type="transmembrane region" description="Helical" evidence="1">
    <location>
        <begin position="68"/>
        <end position="87"/>
    </location>
</feature>
<keyword evidence="1" id="KW-1133">Transmembrane helix</keyword>
<keyword evidence="4" id="KW-0436">Ligase</keyword>
<dbReference type="InterPro" id="IPR042099">
    <property type="entry name" value="ANL_N_sf"/>
</dbReference>
<evidence type="ECO:0000313" key="4">
    <source>
        <dbReference type="EMBL" id="MEE2031259.1"/>
    </source>
</evidence>
<dbReference type="NCBIfam" id="NF004837">
    <property type="entry name" value="PRK06187.1"/>
    <property type="match status" value="1"/>
</dbReference>
<gene>
    <name evidence="4" type="ORF">Q8814_03880</name>
</gene>
<dbReference type="RefSeq" id="WP_330150696.1">
    <property type="nucleotide sequence ID" value="NZ_JAUZMZ010000012.1"/>
</dbReference>
<dbReference type="InterPro" id="IPR020845">
    <property type="entry name" value="AMP-binding_CS"/>
</dbReference>
<accession>A0ABU7JP57</accession>
<dbReference type="Pfam" id="PF00501">
    <property type="entry name" value="AMP-binding"/>
    <property type="match status" value="1"/>
</dbReference>
<dbReference type="PANTHER" id="PTHR43767">
    <property type="entry name" value="LONG-CHAIN-FATTY-ACID--COA LIGASE"/>
    <property type="match status" value="1"/>
</dbReference>
<dbReference type="CDD" id="cd17631">
    <property type="entry name" value="FACL_FadD13-like"/>
    <property type="match status" value="1"/>
</dbReference>
<evidence type="ECO:0000256" key="1">
    <source>
        <dbReference type="SAM" id="Phobius"/>
    </source>
</evidence>
<dbReference type="Gene3D" id="3.40.50.12780">
    <property type="entry name" value="N-terminal domain of ligase-like"/>
    <property type="match status" value="1"/>
</dbReference>
<dbReference type="Pfam" id="PF13193">
    <property type="entry name" value="AMP-binding_C"/>
    <property type="match status" value="1"/>
</dbReference>
<evidence type="ECO:0000259" key="2">
    <source>
        <dbReference type="Pfam" id="PF00501"/>
    </source>
</evidence>
<protein>
    <submittedName>
        <fullName evidence="4">Long-chain fatty acid--CoA ligase</fullName>
    </submittedName>
</protein>
<sequence>MQGGIGDWITRRAHRRPHAPALIDGDSGRTVSYVDLERDVAAMAASLHELGVRRGDRIAILMENSIDFVYVLFGAANLGAIVVPINFRLSGREVRHILADSGALVLAVSDRFRDLATDALAQGEHGVRRILVETDGAAIGDHPVSTLGELLTAEARRGPDPLIRAEDTCVIMYTSGTTGTPKGAMLTHGNMQWNAFNMATVGSGLSSSTATIAVAPMFHIGALGLSVLPILYAGGTVITVRAFDPHRTLELMQRYRTTTQFMVPAMWAALSKVPDFDSYDVSTMQYVLCGGAPCPLPVIEFYQQRGWMFLEGFGMTEASPNTLLLDEESVVSHAGSVGRPFMHVDVRIVDNEDHDVAVGEVGELVLRGPNIFAGYWGRPVETAEATRGGWFHTGDLGRADAEGFITLVDRKKDMIISGGENVYPIEVEQVLYRHPAVSEVAVIGVPDEKWGETVVAVVVLGDGNNDIDEAGLIDYTRSRIAHFKCPRRVVFVDELPYTATGKLLKRTLRERFTGVGATVHR</sequence>
<dbReference type="SUPFAM" id="SSF56801">
    <property type="entry name" value="Acetyl-CoA synthetase-like"/>
    <property type="match status" value="1"/>
</dbReference>
<dbReference type="Gene3D" id="3.30.300.30">
    <property type="match status" value="1"/>
</dbReference>
<comment type="caution">
    <text evidence="4">The sequence shown here is derived from an EMBL/GenBank/DDBJ whole genome shotgun (WGS) entry which is preliminary data.</text>
</comment>
<keyword evidence="1" id="KW-0472">Membrane</keyword>
<dbReference type="InterPro" id="IPR000873">
    <property type="entry name" value="AMP-dep_synth/lig_dom"/>
</dbReference>
<dbReference type="InterPro" id="IPR025110">
    <property type="entry name" value="AMP-bd_C"/>
</dbReference>